<comment type="caution">
    <text evidence="1">The sequence shown here is derived from an EMBL/GenBank/DDBJ whole genome shotgun (WGS) entry which is preliminary data.</text>
</comment>
<sequence>MDYNFWKDRYKDSWNKAAKKEKMVIELIESRTGQKVELCGLGAGSNDYLSGSASDYNFTKGDADLHIEDSDFFIEVTGPNIKVNPSDALWIRPDKIQNALKKMEKGIGKGHFIIHVIERKDNSQTMLRVIPISPELMNFPTIHPSIRGTRETYKEIPATYDGIISIEDFVAMVLNRYNKKLYSSSAFT</sequence>
<evidence type="ECO:0000313" key="2">
    <source>
        <dbReference type="Proteomes" id="UP000006008"/>
    </source>
</evidence>
<gene>
    <name evidence="1" type="ORF">HMPREF9450_01948</name>
</gene>
<evidence type="ECO:0000313" key="1">
    <source>
        <dbReference type="EMBL" id="EHB91899.1"/>
    </source>
</evidence>
<dbReference type="STRING" id="742725.HMPREF9450_01948"/>
<reference evidence="1 2" key="1">
    <citation type="submission" date="2011-08" db="EMBL/GenBank/DDBJ databases">
        <title>The Genome Sequence of Alistipes indistinctus YIT 12060.</title>
        <authorList>
            <consortium name="The Broad Institute Genome Sequencing Platform"/>
            <person name="Earl A."/>
            <person name="Ward D."/>
            <person name="Feldgarden M."/>
            <person name="Gevers D."/>
            <person name="Morotomi M."/>
            <person name="Young S.K."/>
            <person name="Zeng Q."/>
            <person name="Gargeya S."/>
            <person name="Fitzgerald M."/>
            <person name="Haas B."/>
            <person name="Abouelleil A."/>
            <person name="Alvarado L."/>
            <person name="Arachchi H.M."/>
            <person name="Berlin A."/>
            <person name="Brown A."/>
            <person name="Chapman S.B."/>
            <person name="Chen Z."/>
            <person name="Dunbar C."/>
            <person name="Freedman E."/>
            <person name="Gearin G."/>
            <person name="Gellesch M."/>
            <person name="Goldberg J."/>
            <person name="Griggs A."/>
            <person name="Gujja S."/>
            <person name="Heiman D."/>
            <person name="Howarth C."/>
            <person name="Larson L."/>
            <person name="Lui A."/>
            <person name="MacDonald P.J.P."/>
            <person name="Montmayeur A."/>
            <person name="Murphy C."/>
            <person name="Neiman D."/>
            <person name="Pearson M."/>
            <person name="Priest M."/>
            <person name="Roberts A."/>
            <person name="Saif S."/>
            <person name="Shea T."/>
            <person name="Shenoy N."/>
            <person name="Sisk P."/>
            <person name="Stolte C."/>
            <person name="Sykes S."/>
            <person name="Wortman J."/>
            <person name="Nusbaum C."/>
            <person name="Birren B."/>
        </authorList>
    </citation>
    <scope>NUCLEOTIDE SEQUENCE [LARGE SCALE GENOMIC DNA]</scope>
    <source>
        <strain evidence="1 2">YIT 12060</strain>
    </source>
</reference>
<dbReference type="HOGENOM" id="CLU_1472391_0_0_10"/>
<name>G5HBD3_9BACT</name>
<accession>G5HBD3</accession>
<dbReference type="RefSeq" id="WP_009134754.1">
    <property type="nucleotide sequence ID" value="NZ_CP102250.1"/>
</dbReference>
<dbReference type="eggNOG" id="ENOG5030XFV">
    <property type="taxonomic scope" value="Bacteria"/>
</dbReference>
<keyword evidence="2" id="KW-1185">Reference proteome</keyword>
<dbReference type="Proteomes" id="UP000006008">
    <property type="component" value="Unassembled WGS sequence"/>
</dbReference>
<dbReference type="OrthoDB" id="1494569at2"/>
<dbReference type="EMBL" id="ADLD01000013">
    <property type="protein sequence ID" value="EHB91899.1"/>
    <property type="molecule type" value="Genomic_DNA"/>
</dbReference>
<organism evidence="1 2">
    <name type="scientific">Alistipes indistinctus YIT 12060</name>
    <dbReference type="NCBI Taxonomy" id="742725"/>
    <lineage>
        <taxon>Bacteria</taxon>
        <taxon>Pseudomonadati</taxon>
        <taxon>Bacteroidota</taxon>
        <taxon>Bacteroidia</taxon>
        <taxon>Bacteroidales</taxon>
        <taxon>Rikenellaceae</taxon>
        <taxon>Alistipes</taxon>
    </lineage>
</organism>
<dbReference type="GeneID" id="92815026"/>
<protein>
    <submittedName>
        <fullName evidence="1">Uncharacterized protein</fullName>
    </submittedName>
</protein>
<proteinExistence type="predicted"/>
<dbReference type="AlphaFoldDB" id="G5HBD3"/>